<evidence type="ECO:0000256" key="4">
    <source>
        <dbReference type="SAM" id="MobiDB-lite"/>
    </source>
</evidence>
<dbReference type="GO" id="GO:0046872">
    <property type="term" value="F:metal ion binding"/>
    <property type="evidence" value="ECO:0007669"/>
    <property type="project" value="UniProtKB-KW"/>
</dbReference>
<protein>
    <recommendedName>
        <fullName evidence="5">Mandelate racemase/muconate lactonizing enzyme C-terminal domain-containing protein</fullName>
    </recommendedName>
</protein>
<comment type="caution">
    <text evidence="6">The sequence shown here is derived from an EMBL/GenBank/DDBJ whole genome shotgun (WGS) entry which is preliminary data.</text>
</comment>
<dbReference type="GO" id="GO:0016854">
    <property type="term" value="F:racemase and epimerase activity"/>
    <property type="evidence" value="ECO:0007669"/>
    <property type="project" value="UniProtKB-ARBA"/>
</dbReference>
<dbReference type="Proteomes" id="UP000249130">
    <property type="component" value="Unassembled WGS sequence"/>
</dbReference>
<keyword evidence="2" id="KW-0479">Metal-binding</keyword>
<dbReference type="OrthoDB" id="9802699at2"/>
<dbReference type="InterPro" id="IPR029065">
    <property type="entry name" value="Enolase_C-like"/>
</dbReference>
<dbReference type="SUPFAM" id="SSF54826">
    <property type="entry name" value="Enolase N-terminal domain-like"/>
    <property type="match status" value="1"/>
</dbReference>
<feature type="compositionally biased region" description="Basic and acidic residues" evidence="4">
    <location>
        <begin position="1"/>
        <end position="19"/>
    </location>
</feature>
<name>A0A327KYR2_9BRAD</name>
<comment type="similarity">
    <text evidence="1">Belongs to the mandelate racemase/muconate lactonizing enzyme family.</text>
</comment>
<dbReference type="InterPro" id="IPR036849">
    <property type="entry name" value="Enolase-like_C_sf"/>
</dbReference>
<dbReference type="InterPro" id="IPR013341">
    <property type="entry name" value="Mandelate_racemase_N_dom"/>
</dbReference>
<dbReference type="SFLD" id="SFLDG00180">
    <property type="entry name" value="muconate_cycloisomerase"/>
    <property type="match status" value="1"/>
</dbReference>
<evidence type="ECO:0000313" key="6">
    <source>
        <dbReference type="EMBL" id="RAI44020.1"/>
    </source>
</evidence>
<dbReference type="Pfam" id="PF02746">
    <property type="entry name" value="MR_MLE_N"/>
    <property type="match status" value="1"/>
</dbReference>
<feature type="region of interest" description="Disordered" evidence="4">
    <location>
        <begin position="1"/>
        <end position="23"/>
    </location>
</feature>
<dbReference type="InterPro" id="IPR013342">
    <property type="entry name" value="Mandelate_racemase_C"/>
</dbReference>
<sequence>MRRERGRPEPRAAFRDDGPRQGTRMSTIKSFELKRCVQRQQDPGWTFARATVPELPGWILVLTDQDGQVGHGYAHAIAAITTHGEGAEAGLRFLAPRLVGRDPTSIAAVMDDLDLALAASPSPKAAIDMALHDLLARRLGVPLHALLGGARRAVLPQARILSIKSPADMAERARGLVAQGYRTLKLKLAGDAETDVARVRAVREAIGPAPNITLDPNQTYSAKGIIAAFRSMERHDIALIEQPVAAADLAGLKLVTDTLPVPVEADESADSLAVIWRIAGDRMADCVNLKITKLGGIRNVLAAMRICEAGGLACRFGAAFGPSLLQAMGAQVAACARDLPFASELSEHTHLLDDPCTPLPVEGGDIVLPSGPGCGVSLRDGATEEAA</sequence>
<dbReference type="EMBL" id="NPEX01000061">
    <property type="protein sequence ID" value="RAI44020.1"/>
    <property type="molecule type" value="Genomic_DNA"/>
</dbReference>
<dbReference type="SUPFAM" id="SSF51604">
    <property type="entry name" value="Enolase C-terminal domain-like"/>
    <property type="match status" value="1"/>
</dbReference>
<proteinExistence type="inferred from homology"/>
<dbReference type="Gene3D" id="3.20.20.120">
    <property type="entry name" value="Enolase-like C-terminal domain"/>
    <property type="match status" value="1"/>
</dbReference>
<dbReference type="InterPro" id="IPR029017">
    <property type="entry name" value="Enolase-like_N"/>
</dbReference>
<evidence type="ECO:0000313" key="7">
    <source>
        <dbReference type="Proteomes" id="UP000249130"/>
    </source>
</evidence>
<dbReference type="PANTHER" id="PTHR48073:SF2">
    <property type="entry name" value="O-SUCCINYLBENZOATE SYNTHASE"/>
    <property type="match status" value="1"/>
</dbReference>
<evidence type="ECO:0000259" key="5">
    <source>
        <dbReference type="SMART" id="SM00922"/>
    </source>
</evidence>
<evidence type="ECO:0000256" key="3">
    <source>
        <dbReference type="ARBA" id="ARBA00023235"/>
    </source>
</evidence>
<dbReference type="SFLD" id="SFLDS00001">
    <property type="entry name" value="Enolase"/>
    <property type="match status" value="1"/>
</dbReference>
<feature type="domain" description="Mandelate racemase/muconate lactonizing enzyme C-terminal" evidence="5">
    <location>
        <begin position="166"/>
        <end position="262"/>
    </location>
</feature>
<gene>
    <name evidence="6" type="ORF">CH341_11360</name>
</gene>
<dbReference type="PANTHER" id="PTHR48073">
    <property type="entry name" value="O-SUCCINYLBENZOATE SYNTHASE-RELATED"/>
    <property type="match status" value="1"/>
</dbReference>
<keyword evidence="3" id="KW-0413">Isomerase</keyword>
<dbReference type="SMART" id="SM00922">
    <property type="entry name" value="MR_MLE"/>
    <property type="match status" value="1"/>
</dbReference>
<reference evidence="6 7" key="1">
    <citation type="submission" date="2017-07" db="EMBL/GenBank/DDBJ databases">
        <title>Draft Genome Sequences of Select Purple Nonsulfur Bacteria.</title>
        <authorList>
            <person name="Lasarre B."/>
            <person name="Mckinlay J.B."/>
        </authorList>
    </citation>
    <scope>NUCLEOTIDE SEQUENCE [LARGE SCALE GENOMIC DNA]</scope>
    <source>
        <strain evidence="6 7">DSM 5909</strain>
    </source>
</reference>
<dbReference type="Gene3D" id="3.30.390.10">
    <property type="entry name" value="Enolase-like, N-terminal domain"/>
    <property type="match status" value="1"/>
</dbReference>
<evidence type="ECO:0000256" key="1">
    <source>
        <dbReference type="ARBA" id="ARBA00008031"/>
    </source>
</evidence>
<accession>A0A327KYR2</accession>
<keyword evidence="7" id="KW-1185">Reference proteome</keyword>
<dbReference type="Pfam" id="PF13378">
    <property type="entry name" value="MR_MLE_C"/>
    <property type="match status" value="1"/>
</dbReference>
<evidence type="ECO:0000256" key="2">
    <source>
        <dbReference type="ARBA" id="ARBA00022723"/>
    </source>
</evidence>
<dbReference type="AlphaFoldDB" id="A0A327KYR2"/>
<dbReference type="GO" id="GO:0006518">
    <property type="term" value="P:peptide metabolic process"/>
    <property type="evidence" value="ECO:0007669"/>
    <property type="project" value="UniProtKB-ARBA"/>
</dbReference>
<organism evidence="6 7">
    <name type="scientific">Rhodoplanes roseus</name>
    <dbReference type="NCBI Taxonomy" id="29409"/>
    <lineage>
        <taxon>Bacteria</taxon>
        <taxon>Pseudomonadati</taxon>
        <taxon>Pseudomonadota</taxon>
        <taxon>Alphaproteobacteria</taxon>
        <taxon>Hyphomicrobiales</taxon>
        <taxon>Nitrobacteraceae</taxon>
        <taxon>Rhodoplanes</taxon>
    </lineage>
</organism>